<dbReference type="GeneID" id="6750033"/>
<dbReference type="OMA" id="CKMDLWS"/>
<accession>B3RM09</accession>
<dbReference type="SMART" id="SM00368">
    <property type="entry name" value="LRR_RI"/>
    <property type="match status" value="4"/>
</dbReference>
<dbReference type="Pfam" id="PF13516">
    <property type="entry name" value="LRR_6"/>
    <property type="match status" value="2"/>
</dbReference>
<reference evidence="4 5" key="1">
    <citation type="journal article" date="2008" name="Nature">
        <title>The Trichoplax genome and the nature of placozoans.</title>
        <authorList>
            <person name="Srivastava M."/>
            <person name="Begovic E."/>
            <person name="Chapman J."/>
            <person name="Putnam N.H."/>
            <person name="Hellsten U."/>
            <person name="Kawashima T."/>
            <person name="Kuo A."/>
            <person name="Mitros T."/>
            <person name="Salamov A."/>
            <person name="Carpenter M.L."/>
            <person name="Signorovitch A.Y."/>
            <person name="Moreno M.A."/>
            <person name="Kamm K."/>
            <person name="Grimwood J."/>
            <person name="Schmutz J."/>
            <person name="Shapiro H."/>
            <person name="Grigoriev I.V."/>
            <person name="Buss L.W."/>
            <person name="Schierwater B."/>
            <person name="Dellaporta S.L."/>
            <person name="Rokhsar D.S."/>
        </authorList>
    </citation>
    <scope>NUCLEOTIDE SEQUENCE [LARGE SCALE GENOMIC DNA]</scope>
    <source>
        <strain evidence="4 5">Grell-BS-1999</strain>
    </source>
</reference>
<dbReference type="PANTHER" id="PTHR45690">
    <property type="entry name" value="NACHT, LRR AND PYD DOMAINS-CONTAINING PROTEIN 12"/>
    <property type="match status" value="1"/>
</dbReference>
<evidence type="ECO:0000256" key="2">
    <source>
        <dbReference type="ARBA" id="ARBA00022490"/>
    </source>
</evidence>
<keyword evidence="5" id="KW-1185">Reference proteome</keyword>
<evidence type="ECO:0000256" key="1">
    <source>
        <dbReference type="ARBA" id="ARBA00004496"/>
    </source>
</evidence>
<dbReference type="GO" id="GO:0005737">
    <property type="term" value="C:cytoplasm"/>
    <property type="evidence" value="ECO:0007669"/>
    <property type="project" value="UniProtKB-SubCell"/>
</dbReference>
<dbReference type="RefSeq" id="XP_002108082.1">
    <property type="nucleotide sequence ID" value="XM_002108046.1"/>
</dbReference>
<dbReference type="Gene3D" id="3.80.10.10">
    <property type="entry name" value="Ribonuclease Inhibitor"/>
    <property type="match status" value="1"/>
</dbReference>
<dbReference type="STRING" id="10228.B3RM09"/>
<evidence type="ECO:0000313" key="4">
    <source>
        <dbReference type="EMBL" id="EDV28880.1"/>
    </source>
</evidence>
<dbReference type="KEGG" id="tad:TRIADDRAFT_52192"/>
<dbReference type="AlphaFoldDB" id="B3RM09"/>
<dbReference type="InterPro" id="IPR032675">
    <property type="entry name" value="LRR_dom_sf"/>
</dbReference>
<dbReference type="PhylomeDB" id="B3RM09"/>
<dbReference type="eggNOG" id="ENOG502RX72">
    <property type="taxonomic scope" value="Eukaryota"/>
</dbReference>
<sequence length="416" mass="46868">MISRRKVKKKRIRKNALNGNKPEPSVNLGNLLTTYQKICKESCCPPSPKVVTDLQKYINLNKYLVRFIIYPDANVKNYMLEPLIKSIRNVHYTFIKELYLWKIPLQHSHTATLALMMEKGDYKITTLELEDCDIGAYSIARLSKSFQSNTLVNLVLDFNEFGDEGVEGLCNGLKGNSSLIKLSLNYCGLTHKSGKILSKAISSTAIREVYLDSNKLGPEGVRSLIEPFVEQSIIEVIERRQEKEKKEAEAAKLAAEEGTKRQQQLINEMKNASNPRKSITSRSALLPLAARKKKKKRKKKVIPVPPGVGAWISKLHFADNGLDLSLYNDTSAPLGIMMMLKNFIANSTYLTELNLDGNLIGDLGGLEIRDGLVMRKTARLPQLKITIGVRMQAETLTKILKLSGRLSKKRRRVKKK</sequence>
<dbReference type="Proteomes" id="UP000009022">
    <property type="component" value="Unassembled WGS sequence"/>
</dbReference>
<evidence type="ECO:0000256" key="3">
    <source>
        <dbReference type="ARBA" id="ARBA00022737"/>
    </source>
</evidence>
<dbReference type="InterPro" id="IPR050637">
    <property type="entry name" value="NLRP_innate_immun_reg"/>
</dbReference>
<dbReference type="InterPro" id="IPR001611">
    <property type="entry name" value="Leu-rich_rpt"/>
</dbReference>
<name>B3RM09_TRIAD</name>
<gene>
    <name evidence="4" type="ORF">TRIADDRAFT_52192</name>
</gene>
<dbReference type="PROSITE" id="PS51450">
    <property type="entry name" value="LRR"/>
    <property type="match status" value="1"/>
</dbReference>
<dbReference type="CTD" id="6750033"/>
<dbReference type="OrthoDB" id="120976at2759"/>
<dbReference type="HOGENOM" id="CLU_049088_0_0_1"/>
<dbReference type="SUPFAM" id="SSF52047">
    <property type="entry name" value="RNI-like"/>
    <property type="match status" value="1"/>
</dbReference>
<dbReference type="EMBL" id="DS985241">
    <property type="protein sequence ID" value="EDV28880.1"/>
    <property type="molecule type" value="Genomic_DNA"/>
</dbReference>
<keyword evidence="3" id="KW-0677">Repeat</keyword>
<dbReference type="InParanoid" id="B3RM09"/>
<dbReference type="PANTHER" id="PTHR45690:SF19">
    <property type="entry name" value="NACHT, LRR AND PYD DOMAINS-CONTAINING PROTEIN 3"/>
    <property type="match status" value="1"/>
</dbReference>
<proteinExistence type="predicted"/>
<protein>
    <submittedName>
        <fullName evidence="4">Uncharacterized protein</fullName>
    </submittedName>
</protein>
<organism evidence="4 5">
    <name type="scientific">Trichoplax adhaerens</name>
    <name type="common">Trichoplax reptans</name>
    <dbReference type="NCBI Taxonomy" id="10228"/>
    <lineage>
        <taxon>Eukaryota</taxon>
        <taxon>Metazoa</taxon>
        <taxon>Placozoa</taxon>
        <taxon>Uniplacotomia</taxon>
        <taxon>Trichoplacea</taxon>
        <taxon>Trichoplacidae</taxon>
        <taxon>Trichoplax</taxon>
    </lineage>
</organism>
<keyword evidence="2" id="KW-0963">Cytoplasm</keyword>
<comment type="subcellular location">
    <subcellularLocation>
        <location evidence="1">Cytoplasm</location>
    </subcellularLocation>
</comment>
<evidence type="ECO:0000313" key="5">
    <source>
        <dbReference type="Proteomes" id="UP000009022"/>
    </source>
</evidence>